<evidence type="ECO:0000259" key="2">
    <source>
        <dbReference type="Pfam" id="PF04536"/>
    </source>
</evidence>
<evidence type="ECO:0000256" key="1">
    <source>
        <dbReference type="SAM" id="SignalP"/>
    </source>
</evidence>
<accession>F4QL67</accession>
<reference evidence="4" key="1">
    <citation type="submission" date="2011-03" db="EMBL/GenBank/DDBJ databases">
        <title>Draft genome sequence of Brevundimonas diminuta.</title>
        <authorList>
            <person name="Brown P.J.B."/>
            <person name="Buechlein A."/>
            <person name="Hemmerich C."/>
            <person name="Brun Y.V."/>
        </authorList>
    </citation>
    <scope>NUCLEOTIDE SEQUENCE [LARGE SCALE GENOMIC DNA]</scope>
    <source>
        <strain evidence="4">C19</strain>
    </source>
</reference>
<keyword evidence="4" id="KW-1185">Reference proteome</keyword>
<feature type="chain" id="PRO_5003314212" description="TPM domain-containing protein" evidence="1">
    <location>
        <begin position="27"/>
        <end position="188"/>
    </location>
</feature>
<feature type="signal peptide" evidence="1">
    <location>
        <begin position="1"/>
        <end position="26"/>
    </location>
</feature>
<dbReference type="RefSeq" id="WP_006272639.1">
    <property type="nucleotide sequence ID" value="NZ_GL883077.1"/>
</dbReference>
<dbReference type="Gene3D" id="3.10.310.50">
    <property type="match status" value="1"/>
</dbReference>
<dbReference type="PANTHER" id="PTHR30373">
    <property type="entry name" value="UPF0603 PROTEIN YGCG"/>
    <property type="match status" value="1"/>
</dbReference>
<dbReference type="eggNOG" id="COG1512">
    <property type="taxonomic scope" value="Bacteria"/>
</dbReference>
<sequence>MNRFASNGFRPWMMALLLLAAVPACARTSDLPAPNGTRVVDQADVLSAQAESRIDQRLAVWETESSDQIVVVTLSDLADRDIAEVGLTLGNSWGIGQSSANATRSGSTYVNNGLLLVVAPNDKLTRIEVGLGLESVVTNDEAAAIIRDAILPAFQAGDYEAGIDAGVTALLDELSRDRGDAAASQGAK</sequence>
<keyword evidence="1" id="KW-0732">Signal</keyword>
<dbReference type="Proteomes" id="UP000006512">
    <property type="component" value="Unassembled WGS sequence"/>
</dbReference>
<dbReference type="OrthoDB" id="9810918at2"/>
<dbReference type="HOGENOM" id="CLU_035211_3_1_5"/>
<dbReference type="InterPro" id="IPR007621">
    <property type="entry name" value="TPM_dom"/>
</dbReference>
<gene>
    <name evidence="3" type="ORF">ABI_18820</name>
</gene>
<dbReference type="AlphaFoldDB" id="F4QL67"/>
<dbReference type="PANTHER" id="PTHR30373:SF2">
    <property type="entry name" value="UPF0603 PROTEIN YGCG"/>
    <property type="match status" value="1"/>
</dbReference>
<protein>
    <recommendedName>
        <fullName evidence="2">TPM domain-containing protein</fullName>
    </recommendedName>
</protein>
<dbReference type="STRING" id="715226.ABI_18820"/>
<feature type="domain" description="TPM" evidence="2">
    <location>
        <begin position="39"/>
        <end position="171"/>
    </location>
</feature>
<proteinExistence type="predicted"/>
<name>F4QL67_9CAUL</name>
<evidence type="ECO:0000313" key="4">
    <source>
        <dbReference type="Proteomes" id="UP000006512"/>
    </source>
</evidence>
<dbReference type="Pfam" id="PF04536">
    <property type="entry name" value="TPM_phosphatase"/>
    <property type="match status" value="1"/>
</dbReference>
<evidence type="ECO:0000313" key="3">
    <source>
        <dbReference type="EMBL" id="EGF93442.1"/>
    </source>
</evidence>
<dbReference type="EMBL" id="GL883077">
    <property type="protein sequence ID" value="EGF93442.1"/>
    <property type="molecule type" value="Genomic_DNA"/>
</dbReference>
<organism evidence="3 4">
    <name type="scientific">Asticcacaulis biprosthecium C19</name>
    <dbReference type="NCBI Taxonomy" id="715226"/>
    <lineage>
        <taxon>Bacteria</taxon>
        <taxon>Pseudomonadati</taxon>
        <taxon>Pseudomonadota</taxon>
        <taxon>Alphaproteobacteria</taxon>
        <taxon>Caulobacterales</taxon>
        <taxon>Caulobacteraceae</taxon>
        <taxon>Asticcacaulis</taxon>
    </lineage>
</organism>